<dbReference type="SUPFAM" id="SSF158997">
    <property type="entry name" value="Trm112p-like"/>
    <property type="match status" value="1"/>
</dbReference>
<dbReference type="Proteomes" id="UP000503820">
    <property type="component" value="Unassembled WGS sequence"/>
</dbReference>
<gene>
    <name evidence="2" type="ORF">DSM19430T_14680</name>
</gene>
<evidence type="ECO:0000313" key="3">
    <source>
        <dbReference type="Proteomes" id="UP000503820"/>
    </source>
</evidence>
<reference evidence="2 3" key="1">
    <citation type="submission" date="2020-05" db="EMBL/GenBank/DDBJ databases">
        <title>Draft genome sequence of Desulfovibrio psychrotolerans JS1T.</title>
        <authorList>
            <person name="Ueno A."/>
            <person name="Tamazawa S."/>
            <person name="Tamamura S."/>
            <person name="Murakami T."/>
            <person name="Kiyama T."/>
            <person name="Inomata H."/>
            <person name="Amano Y."/>
            <person name="Miyakawa K."/>
            <person name="Tamaki H."/>
            <person name="Naganuma T."/>
            <person name="Kaneko K."/>
        </authorList>
    </citation>
    <scope>NUCLEOTIDE SEQUENCE [LARGE SCALE GENOMIC DNA]</scope>
    <source>
        <strain evidence="2 3">JS1</strain>
    </source>
</reference>
<sequence>MPMNSDLLEILACPKCRGAIAPVVAPERDHEVEGLACAVCGVVYPVREGIPVMLVEEGVPADGWARGVRSVKE</sequence>
<proteinExistence type="inferred from homology"/>
<dbReference type="Gene3D" id="2.20.25.10">
    <property type="match status" value="1"/>
</dbReference>
<name>A0A7J0BUU3_9BACT</name>
<dbReference type="HAMAP" id="MF_01187">
    <property type="entry name" value="UPF0434"/>
    <property type="match status" value="1"/>
</dbReference>
<comment type="caution">
    <text evidence="2">The sequence shown here is derived from an EMBL/GenBank/DDBJ whole genome shotgun (WGS) entry which is preliminary data.</text>
</comment>
<dbReference type="InterPro" id="IPR005651">
    <property type="entry name" value="Trm112-like"/>
</dbReference>
<accession>A0A7J0BUU3</accession>
<dbReference type="Pfam" id="PF03966">
    <property type="entry name" value="Trm112p"/>
    <property type="match status" value="1"/>
</dbReference>
<evidence type="ECO:0000313" key="2">
    <source>
        <dbReference type="EMBL" id="GFM36784.1"/>
    </source>
</evidence>
<organism evidence="2 3">
    <name type="scientific">Desulfovibrio psychrotolerans</name>
    <dbReference type="NCBI Taxonomy" id="415242"/>
    <lineage>
        <taxon>Bacteria</taxon>
        <taxon>Pseudomonadati</taxon>
        <taxon>Thermodesulfobacteriota</taxon>
        <taxon>Desulfovibrionia</taxon>
        <taxon>Desulfovibrionales</taxon>
        <taxon>Desulfovibrionaceae</taxon>
        <taxon>Desulfovibrio</taxon>
    </lineage>
</organism>
<comment type="similarity">
    <text evidence="1">Belongs to the UPF0434 family.</text>
</comment>
<dbReference type="AlphaFoldDB" id="A0A7J0BUU3"/>
<keyword evidence="3" id="KW-1185">Reference proteome</keyword>
<evidence type="ECO:0000256" key="1">
    <source>
        <dbReference type="HAMAP-Rule" id="MF_01187"/>
    </source>
</evidence>
<dbReference type="RefSeq" id="WP_174409440.1">
    <property type="nucleotide sequence ID" value="NZ_BLVP01000007.1"/>
</dbReference>
<dbReference type="EMBL" id="BLVP01000007">
    <property type="protein sequence ID" value="GFM36784.1"/>
    <property type="molecule type" value="Genomic_DNA"/>
</dbReference>
<protein>
    <recommendedName>
        <fullName evidence="1">UPF0434 protein DSM19430T_14680</fullName>
    </recommendedName>
</protein>